<dbReference type="Pfam" id="PF00038">
    <property type="entry name" value="Filament"/>
    <property type="match status" value="1"/>
</dbReference>
<keyword evidence="7" id="KW-1185">Reference proteome</keyword>
<dbReference type="Gene3D" id="1.20.5.1160">
    <property type="entry name" value="Vasodilator-stimulated phosphoprotein"/>
    <property type="match status" value="1"/>
</dbReference>
<dbReference type="SMART" id="SM01391">
    <property type="entry name" value="Filament"/>
    <property type="match status" value="1"/>
</dbReference>
<feature type="coiled-coil region" evidence="3">
    <location>
        <begin position="65"/>
        <end position="99"/>
    </location>
</feature>
<dbReference type="Proteomes" id="UP000770717">
    <property type="component" value="Unassembled WGS sequence"/>
</dbReference>
<dbReference type="PANTHER" id="PTHR23239">
    <property type="entry name" value="INTERMEDIATE FILAMENT"/>
    <property type="match status" value="1"/>
</dbReference>
<dbReference type="PANTHER" id="PTHR23239:SF381">
    <property type="entry name" value="KERATIN, TYPE I CYTOSKELETAL 15"/>
    <property type="match status" value="1"/>
</dbReference>
<organism evidence="6 7">
    <name type="scientific">Eleutherodactylus coqui</name>
    <name type="common">Puerto Rican coqui</name>
    <dbReference type="NCBI Taxonomy" id="57060"/>
    <lineage>
        <taxon>Eukaryota</taxon>
        <taxon>Metazoa</taxon>
        <taxon>Chordata</taxon>
        <taxon>Craniata</taxon>
        <taxon>Vertebrata</taxon>
        <taxon>Euteleostomi</taxon>
        <taxon>Amphibia</taxon>
        <taxon>Batrachia</taxon>
        <taxon>Anura</taxon>
        <taxon>Neobatrachia</taxon>
        <taxon>Hyloidea</taxon>
        <taxon>Eleutherodactylidae</taxon>
        <taxon>Eleutherodactylinae</taxon>
        <taxon>Eleutherodactylus</taxon>
        <taxon>Eleutherodactylus</taxon>
    </lineage>
</organism>
<evidence type="ECO:0000256" key="1">
    <source>
        <dbReference type="ARBA" id="ARBA00022754"/>
    </source>
</evidence>
<dbReference type="PROSITE" id="PS51842">
    <property type="entry name" value="IF_ROD_2"/>
    <property type="match status" value="1"/>
</dbReference>
<dbReference type="Gene3D" id="1.20.5.500">
    <property type="entry name" value="Single helix bin"/>
    <property type="match status" value="1"/>
</dbReference>
<evidence type="ECO:0000256" key="3">
    <source>
        <dbReference type="SAM" id="Coils"/>
    </source>
</evidence>
<evidence type="ECO:0000259" key="5">
    <source>
        <dbReference type="PROSITE" id="PS51842"/>
    </source>
</evidence>
<dbReference type="PRINTS" id="PR01248">
    <property type="entry name" value="TYPE1KERATIN"/>
</dbReference>
<evidence type="ECO:0000256" key="4">
    <source>
        <dbReference type="SAM" id="MobiDB-lite"/>
    </source>
</evidence>
<name>A0A8J6EQY7_ELECQ</name>
<dbReference type="SUPFAM" id="SSF64593">
    <property type="entry name" value="Intermediate filament protein, coiled coil region"/>
    <property type="match status" value="2"/>
</dbReference>
<gene>
    <name evidence="6" type="ORF">GDO78_004462</name>
</gene>
<evidence type="ECO:0000256" key="2">
    <source>
        <dbReference type="ARBA" id="ARBA00023054"/>
    </source>
</evidence>
<feature type="region of interest" description="Disordered" evidence="4">
    <location>
        <begin position="407"/>
        <end position="433"/>
    </location>
</feature>
<keyword evidence="2 3" id="KW-0175">Coiled coil</keyword>
<dbReference type="AlphaFoldDB" id="A0A8J6EQY7"/>
<feature type="coiled-coil region" evidence="3">
    <location>
        <begin position="162"/>
        <end position="203"/>
    </location>
</feature>
<reference evidence="6" key="1">
    <citation type="thesis" date="2020" institute="ProQuest LLC" country="789 East Eisenhower Parkway, Ann Arbor, MI, USA">
        <title>Comparative Genomics and Chromosome Evolution.</title>
        <authorList>
            <person name="Mudd A.B."/>
        </authorList>
    </citation>
    <scope>NUCLEOTIDE SEQUENCE</scope>
    <source>
        <strain evidence="6">HN-11 Male</strain>
        <tissue evidence="6">Kidney and liver</tissue>
    </source>
</reference>
<keyword evidence="1" id="KW-0403">Intermediate filament</keyword>
<dbReference type="OrthoDB" id="9908657at2759"/>
<dbReference type="GO" id="GO:0030855">
    <property type="term" value="P:epithelial cell differentiation"/>
    <property type="evidence" value="ECO:0007669"/>
    <property type="project" value="TreeGrafter"/>
</dbReference>
<sequence length="433" mass="50039">MPYGSRSALRTCAGSSNPVSYSMFLSQMYAQGLRRSKLQDNGRRLSDEVTMASGKVYSPNQKDVLINLNSRLAAYLENVKKLEESNRRLEQQIQQVAEKRVVGRDYSHHQKTITELESQINSMKLTNSELYLNIENTKLAADGFRAKHDAELATRLTIEADMKKLKTSNSDLDMQKRCLEAEVQVLSTELENLKKDHAEEQEYLLQQKLRCQVNVENDTPKATQLINSLEKLRQQYNKIADHHQKVSEAWFDQKTREFFHQNIQTTLDPESLASHKRQLSMLRKTAQELEIEREVLLSLNSAQEAALDETISGYEGQLQNIQEMVIKKEKELSKLKDESDRLACDGRLLCYLKDLLEMEIRTYALLMDEEENRIEDVIHEQHDEHDHDMTDNRQMFMFLISESMSITTKNPPVPHPSSGYPNRGGRSLFLQSK</sequence>
<feature type="domain" description="IF rod" evidence="5">
    <location>
        <begin position="61"/>
        <end position="374"/>
    </location>
</feature>
<proteinExistence type="predicted"/>
<evidence type="ECO:0000313" key="6">
    <source>
        <dbReference type="EMBL" id="KAG9474167.1"/>
    </source>
</evidence>
<comment type="caution">
    <text evidence="6">The sequence shown here is derived from an EMBL/GenBank/DDBJ whole genome shotgun (WGS) entry which is preliminary data.</text>
</comment>
<evidence type="ECO:0000313" key="7">
    <source>
        <dbReference type="Proteomes" id="UP000770717"/>
    </source>
</evidence>
<dbReference type="Gene3D" id="1.20.5.170">
    <property type="match status" value="1"/>
</dbReference>
<dbReference type="GO" id="GO:0045109">
    <property type="term" value="P:intermediate filament organization"/>
    <property type="evidence" value="ECO:0007669"/>
    <property type="project" value="TreeGrafter"/>
</dbReference>
<dbReference type="GO" id="GO:0005882">
    <property type="term" value="C:intermediate filament"/>
    <property type="evidence" value="ECO:0007669"/>
    <property type="project" value="UniProtKB-KW"/>
</dbReference>
<dbReference type="GO" id="GO:0005198">
    <property type="term" value="F:structural molecule activity"/>
    <property type="evidence" value="ECO:0007669"/>
    <property type="project" value="InterPro"/>
</dbReference>
<feature type="coiled-coil region" evidence="3">
    <location>
        <begin position="229"/>
        <end position="373"/>
    </location>
</feature>
<dbReference type="EMBL" id="WNTK01000013">
    <property type="protein sequence ID" value="KAG9474167.1"/>
    <property type="molecule type" value="Genomic_DNA"/>
</dbReference>
<dbReference type="InterPro" id="IPR039008">
    <property type="entry name" value="IF_rod_dom"/>
</dbReference>
<dbReference type="InterPro" id="IPR002957">
    <property type="entry name" value="Keratin_I"/>
</dbReference>
<accession>A0A8J6EQY7</accession>
<protein>
    <recommendedName>
        <fullName evidence="5">IF rod domain-containing protein</fullName>
    </recommendedName>
</protein>